<organism evidence="1 2">
    <name type="scientific">Microbacterium amylolyticum</name>
    <dbReference type="NCBI Taxonomy" id="936337"/>
    <lineage>
        <taxon>Bacteria</taxon>
        <taxon>Bacillati</taxon>
        <taxon>Actinomycetota</taxon>
        <taxon>Actinomycetes</taxon>
        <taxon>Micrococcales</taxon>
        <taxon>Microbacteriaceae</taxon>
        <taxon>Microbacterium</taxon>
    </lineage>
</organism>
<protein>
    <submittedName>
        <fullName evidence="1">Uncharacterized protein</fullName>
    </submittedName>
</protein>
<dbReference type="EMBL" id="JAGIOL010000002">
    <property type="protein sequence ID" value="MBP2437891.1"/>
    <property type="molecule type" value="Genomic_DNA"/>
</dbReference>
<accession>A0ABS4ZKS0</accession>
<dbReference type="Proteomes" id="UP001519362">
    <property type="component" value="Unassembled WGS sequence"/>
</dbReference>
<proteinExistence type="predicted"/>
<sequence>MTVVGIASSTLDYARIPESGRTWSQSALRRRQAVTHVTDRHKGLDVNDAGTLDELRRHLPRWPGRDQMLLVIDRIIDHPVITSARGRKIGRDGLRAIWINDVIDAAQSGGLLRTTNRVAAIRAGYKGGDAAVQLARSIGKKAGLYVELYRGRRLTLNERLTLWNDHDRHKQQGFPSVFAMGVFTPQHAAQFTAPKAGQFAELRSVDFPQQNDATPPLRSSSFFDLTHVLQMVTSSAADAAGKPMTTKKCRLRKKPRAGLGLAVELLADPMFATVFAGVRPGRLAGQLKPYEQGGWRAGALTAALRREASTLRVSPWEPARSPFALLKIMLRGVGTLPDIDAAMYGELPQAQPATPPAEPCGVGDCDGHGWINSVTDAGYSFARPCPTCPPQIRAGHHVPAAVSYEGDVPF</sequence>
<comment type="caution">
    <text evidence="1">The sequence shown here is derived from an EMBL/GenBank/DDBJ whole genome shotgun (WGS) entry which is preliminary data.</text>
</comment>
<evidence type="ECO:0000313" key="2">
    <source>
        <dbReference type="Proteomes" id="UP001519362"/>
    </source>
</evidence>
<keyword evidence="2" id="KW-1185">Reference proteome</keyword>
<gene>
    <name evidence="1" type="ORF">JOF34_002535</name>
</gene>
<dbReference type="RefSeq" id="WP_165137966.1">
    <property type="nucleotide sequence ID" value="NZ_CP049254.1"/>
</dbReference>
<reference evidence="1 2" key="1">
    <citation type="submission" date="2021-03" db="EMBL/GenBank/DDBJ databases">
        <title>Sequencing the genomes of 1000 actinobacteria strains.</title>
        <authorList>
            <person name="Klenk H.-P."/>
        </authorList>
    </citation>
    <scope>NUCLEOTIDE SEQUENCE [LARGE SCALE GENOMIC DNA]</scope>
    <source>
        <strain evidence="1 2">DSM 24221</strain>
    </source>
</reference>
<name>A0ABS4ZKS0_9MICO</name>
<evidence type="ECO:0000313" key="1">
    <source>
        <dbReference type="EMBL" id="MBP2437891.1"/>
    </source>
</evidence>